<organism evidence="3 4">
    <name type="scientific">Symbiodinium pilosum</name>
    <name type="common">Dinoflagellate</name>
    <dbReference type="NCBI Taxonomy" id="2952"/>
    <lineage>
        <taxon>Eukaryota</taxon>
        <taxon>Sar</taxon>
        <taxon>Alveolata</taxon>
        <taxon>Dinophyceae</taxon>
        <taxon>Suessiales</taxon>
        <taxon>Symbiodiniaceae</taxon>
        <taxon>Symbiodinium</taxon>
    </lineage>
</organism>
<evidence type="ECO:0000259" key="2">
    <source>
        <dbReference type="Pfam" id="PF07516"/>
    </source>
</evidence>
<dbReference type="GO" id="GO:0017038">
    <property type="term" value="P:protein import"/>
    <property type="evidence" value="ECO:0007669"/>
    <property type="project" value="InterPro"/>
</dbReference>
<accession>A0A812VUU9</accession>
<keyword evidence="4" id="KW-1185">Reference proteome</keyword>
<proteinExistence type="predicted"/>
<feature type="compositionally biased region" description="Basic and acidic residues" evidence="1">
    <location>
        <begin position="449"/>
        <end position="467"/>
    </location>
</feature>
<dbReference type="OrthoDB" id="441468at2759"/>
<dbReference type="Gene3D" id="1.10.3060.10">
    <property type="entry name" value="Helical scaffold and wing domains of SecA"/>
    <property type="match status" value="1"/>
</dbReference>
<dbReference type="InterPro" id="IPR011116">
    <property type="entry name" value="SecA_Wing/Scaffold"/>
</dbReference>
<dbReference type="GO" id="GO:0016020">
    <property type="term" value="C:membrane"/>
    <property type="evidence" value="ECO:0007669"/>
    <property type="project" value="InterPro"/>
</dbReference>
<comment type="caution">
    <text evidence="3">The sequence shown here is derived from an EMBL/GenBank/DDBJ whole genome shotgun (WGS) entry which is preliminary data.</text>
</comment>
<feature type="non-terminal residue" evidence="3">
    <location>
        <position position="1"/>
    </location>
</feature>
<dbReference type="SUPFAM" id="SSF81886">
    <property type="entry name" value="Helical scaffold and wing domains of SecA"/>
    <property type="match status" value="1"/>
</dbReference>
<dbReference type="AlphaFoldDB" id="A0A812VUU9"/>
<evidence type="ECO:0000313" key="3">
    <source>
        <dbReference type="EMBL" id="CAE7653564.1"/>
    </source>
</evidence>
<dbReference type="Proteomes" id="UP000649617">
    <property type="component" value="Unassembled WGS sequence"/>
</dbReference>
<sequence length="467" mass="51877">AREYDDSAAGLDGWTGSEIRTWPCAAWQAFSILLSRWSARGQFPSAWQAVRQVHLPKTEAEPNSGECAAKDMRPIAIMSILWRVVSSTVASGQETTAWASAVLHEDQYGGSEGDSCAKAWWPWPAAGQQAVRAAALGHLLAASTRILGVDFYTPGAPEGEATVKRMEAALAMGKKLCNRLLPVDIRRDLWRTRIVPKAAWGHLFRGISEGPNSSLAVHGFLAQVGWTMTEPFRWSRGVEGTVVRDLYQRGDSSAKAVMIGAAHSTAFYQKRKYDIVNAEAPAACGWDGRTYRTKQHLRESSAGSGMCVKQSANSSSGVEIGAENSLRAELAPSEGWVVGVERRDDVFRVFGGDKIESLMDRFRLGDQIPLQSPIVNDTLDRVQKAVEEFFKKTRTTLFEFDKVISKQRELTYSTRKEFLANDDASVMKLIEEWGKDAVKFHIEQVTGKTPEEDKTPEEKETEFKEYF</sequence>
<name>A0A812VUU9_SYMPI</name>
<feature type="non-terminal residue" evidence="3">
    <location>
        <position position="467"/>
    </location>
</feature>
<protein>
    <submittedName>
        <fullName evidence="3">SECA1 protein</fullName>
    </submittedName>
</protein>
<dbReference type="EMBL" id="CAJNIZ010043204">
    <property type="protein sequence ID" value="CAE7653564.1"/>
    <property type="molecule type" value="Genomic_DNA"/>
</dbReference>
<feature type="region of interest" description="Disordered" evidence="1">
    <location>
        <begin position="445"/>
        <end position="467"/>
    </location>
</feature>
<evidence type="ECO:0000313" key="4">
    <source>
        <dbReference type="Proteomes" id="UP000649617"/>
    </source>
</evidence>
<feature type="domain" description="SecA Wing/Scaffold" evidence="2">
    <location>
        <begin position="369"/>
        <end position="462"/>
    </location>
</feature>
<reference evidence="3" key="1">
    <citation type="submission" date="2021-02" db="EMBL/GenBank/DDBJ databases">
        <authorList>
            <person name="Dougan E. K."/>
            <person name="Rhodes N."/>
            <person name="Thang M."/>
            <person name="Chan C."/>
        </authorList>
    </citation>
    <scope>NUCLEOTIDE SEQUENCE</scope>
</reference>
<gene>
    <name evidence="3" type="primary">SECA1</name>
    <name evidence="3" type="ORF">SPIL2461_LOCUS17503</name>
</gene>
<dbReference type="Pfam" id="PF07516">
    <property type="entry name" value="SecA_SW"/>
    <property type="match status" value="1"/>
</dbReference>
<evidence type="ECO:0000256" key="1">
    <source>
        <dbReference type="SAM" id="MobiDB-lite"/>
    </source>
</evidence>
<dbReference type="InterPro" id="IPR036266">
    <property type="entry name" value="SecA_Wing/Scaffold_sf"/>
</dbReference>